<dbReference type="Gene3D" id="2.170.120.12">
    <property type="entry name" value="DNA-directed RNA polymerase, insert domain"/>
    <property type="match status" value="1"/>
</dbReference>
<dbReference type="InterPro" id="IPR036603">
    <property type="entry name" value="RBP11-like"/>
</dbReference>
<dbReference type="Proteomes" id="UP000037747">
    <property type="component" value="Unassembled WGS sequence"/>
</dbReference>
<dbReference type="PROSITE" id="PS00446">
    <property type="entry name" value="RNA_POL_D_30KD"/>
    <property type="match status" value="1"/>
</dbReference>
<proteinExistence type="inferred from homology"/>
<dbReference type="GO" id="GO:0046983">
    <property type="term" value="F:protein dimerization activity"/>
    <property type="evidence" value="ECO:0007669"/>
    <property type="project" value="InterPro"/>
</dbReference>
<evidence type="ECO:0000256" key="1">
    <source>
        <dbReference type="ARBA" id="ARBA00022478"/>
    </source>
</evidence>
<dbReference type="SUPFAM" id="SSF56553">
    <property type="entry name" value="Insert subdomain of RNA polymerase alpha subunit"/>
    <property type="match status" value="1"/>
</dbReference>
<dbReference type="HAMAP" id="MF_00320">
    <property type="entry name" value="RNApol_arch_Rpo3"/>
    <property type="match status" value="1"/>
</dbReference>
<dbReference type="Pfam" id="PF01193">
    <property type="entry name" value="RNA_pol_L"/>
    <property type="match status" value="1"/>
</dbReference>
<dbReference type="Gene3D" id="3.30.70.3110">
    <property type="match status" value="1"/>
</dbReference>
<keyword evidence="5 7" id="KW-0808">Transferase</keyword>
<keyword evidence="8" id="KW-1185">Reference proteome</keyword>
<dbReference type="SUPFAM" id="SSF55257">
    <property type="entry name" value="RBP11-like subunits of RNA polymerase"/>
    <property type="match status" value="1"/>
</dbReference>
<keyword evidence="2 5" id="KW-0963">Cytoplasm</keyword>
<dbReference type="PANTHER" id="PTHR11800:SF2">
    <property type="entry name" value="DNA-DIRECTED RNA POLYMERASE II SUBUNIT RPB3"/>
    <property type="match status" value="1"/>
</dbReference>
<dbReference type="NCBIfam" id="NF001988">
    <property type="entry name" value="PRK00783.1"/>
    <property type="match status" value="1"/>
</dbReference>
<dbReference type="PATRIC" id="fig|1705389.3.peg.3096"/>
<dbReference type="InterPro" id="IPR022842">
    <property type="entry name" value="RNAP_Rpo3/Rpb3/RPAC1"/>
</dbReference>
<dbReference type="InterPro" id="IPR001514">
    <property type="entry name" value="DNA-dir_RNA_pol_30-40kDasu_CS"/>
</dbReference>
<dbReference type="InterPro" id="IPR036643">
    <property type="entry name" value="RNApol_insert_sf"/>
</dbReference>
<protein>
    <recommendedName>
        <fullName evidence="5">DNA-directed RNA polymerase subunit Rpo3</fullName>
        <ecNumber evidence="5">2.7.7.6</ecNumber>
    </recommendedName>
    <alternativeName>
        <fullName evidence="5">DNA-directed RNA polymerase subunit D</fullName>
    </alternativeName>
</protein>
<evidence type="ECO:0000256" key="5">
    <source>
        <dbReference type="HAMAP-Rule" id="MF_00320"/>
    </source>
</evidence>
<comment type="similarity">
    <text evidence="4 5">Belongs to the archaeal Rpo3/eukaryotic RPB3 RNA polymerase subunit family.</text>
</comment>
<name>A0A0N0UAN2_9EURY</name>
<dbReference type="GO" id="GO:0003677">
    <property type="term" value="F:DNA binding"/>
    <property type="evidence" value="ECO:0007669"/>
    <property type="project" value="UniProtKB-UniRule"/>
</dbReference>
<comment type="subcellular location">
    <subcellularLocation>
        <location evidence="5">Cytoplasm</location>
    </subcellularLocation>
</comment>
<evidence type="ECO:0000256" key="2">
    <source>
        <dbReference type="ARBA" id="ARBA00022490"/>
    </source>
</evidence>
<evidence type="ECO:0000313" key="8">
    <source>
        <dbReference type="Proteomes" id="UP000037747"/>
    </source>
</evidence>
<comment type="caution">
    <text evidence="7">The sequence shown here is derived from an EMBL/GenBank/DDBJ whole genome shotgun (WGS) entry which is preliminary data.</text>
</comment>
<dbReference type="GO" id="GO:0000428">
    <property type="term" value="C:DNA-directed RNA polymerase complex"/>
    <property type="evidence" value="ECO:0007669"/>
    <property type="project" value="UniProtKB-KW"/>
</dbReference>
<dbReference type="EMBL" id="LIST01000002">
    <property type="protein sequence ID" value="KOX96926.1"/>
    <property type="molecule type" value="Genomic_DNA"/>
</dbReference>
<dbReference type="Pfam" id="PF01000">
    <property type="entry name" value="RNA_pol_A_bac"/>
    <property type="match status" value="1"/>
</dbReference>
<accession>A0A0N0UAN2</accession>
<comment type="subunit">
    <text evidence="5">Part of the RNA polymerase complex.</text>
</comment>
<dbReference type="GO" id="GO:0005737">
    <property type="term" value="C:cytoplasm"/>
    <property type="evidence" value="ECO:0007669"/>
    <property type="project" value="UniProtKB-SubCell"/>
</dbReference>
<evidence type="ECO:0000259" key="6">
    <source>
        <dbReference type="SMART" id="SM00662"/>
    </source>
</evidence>
<dbReference type="PANTHER" id="PTHR11800">
    <property type="entry name" value="DNA-DIRECTED RNA POLYMERASE"/>
    <property type="match status" value="1"/>
</dbReference>
<evidence type="ECO:0000256" key="3">
    <source>
        <dbReference type="ARBA" id="ARBA00023163"/>
    </source>
</evidence>
<dbReference type="InterPro" id="IPR011262">
    <property type="entry name" value="DNA-dir_RNA_pol_insert"/>
</dbReference>
<dbReference type="InterPro" id="IPR011263">
    <property type="entry name" value="DNA-dir_RNA_pol_RpoA/D/Rpb3"/>
</dbReference>
<comment type="caution">
    <text evidence="5">Lacks conserved residue(s) required for the propagation of feature annotation.</text>
</comment>
<gene>
    <name evidence="5" type="primary">rpo3</name>
    <name evidence="5" type="synonym">rpoD</name>
    <name evidence="7" type="ORF">AMR74_05700</name>
</gene>
<comment type="catalytic activity">
    <reaction evidence="5">
        <text>RNA(n) + a ribonucleoside 5'-triphosphate = RNA(n+1) + diphosphate</text>
        <dbReference type="Rhea" id="RHEA:21248"/>
        <dbReference type="Rhea" id="RHEA-COMP:14527"/>
        <dbReference type="Rhea" id="RHEA-COMP:17342"/>
        <dbReference type="ChEBI" id="CHEBI:33019"/>
        <dbReference type="ChEBI" id="CHEBI:61557"/>
        <dbReference type="ChEBI" id="CHEBI:140395"/>
        <dbReference type="EC" id="2.7.7.6"/>
    </reaction>
</comment>
<keyword evidence="1 5" id="KW-0240">DNA-directed RNA polymerase</keyword>
<dbReference type="AlphaFoldDB" id="A0A0N0UAN2"/>
<reference evidence="7 8" key="1">
    <citation type="submission" date="2015-08" db="EMBL/GenBank/DDBJ databases">
        <title>Genomes of Isolates from Cabo Rojo, PR.</title>
        <authorList>
            <person name="Sanchez-Nieves R.L."/>
            <person name="Montalvo-Rodriguez R."/>
        </authorList>
    </citation>
    <scope>NUCLEOTIDE SEQUENCE [LARGE SCALE GENOMIC DNA]</scope>
    <source>
        <strain evidence="7 8">5</strain>
    </source>
</reference>
<sequence length="250" mass="27714">MTEDEFDVQYVERDERSARVLIRGLTPAFANGIRRAMIADVPTFSIDTVRFVENSSVMFDEMIGLRLGLVPLTTPLDDFELGDEVTLALDVEGPATAYSGDIESSDPLVEVADENVPIIELKEGQRLEFEADAVLDTGKEHAKHQGGVSVGYRHLQRVTVEGDRGEFDDDEPNILRGVIETPEGDIELTDEFDNDLSERFPGKEVAVEDVPGAFVFHIETDGSFDVEELLLRAIDSIEERADELQTKVAV</sequence>
<evidence type="ECO:0000256" key="4">
    <source>
        <dbReference type="ARBA" id="ARBA00025804"/>
    </source>
</evidence>
<organism evidence="7 8">
    <name type="scientific">Halorubrum tropicale</name>
    <dbReference type="NCBI Taxonomy" id="1765655"/>
    <lineage>
        <taxon>Archaea</taxon>
        <taxon>Methanobacteriati</taxon>
        <taxon>Methanobacteriota</taxon>
        <taxon>Stenosarchaea group</taxon>
        <taxon>Halobacteria</taxon>
        <taxon>Halobacteriales</taxon>
        <taxon>Haloferacaceae</taxon>
        <taxon>Halorubrum</taxon>
    </lineage>
</organism>
<keyword evidence="3 5" id="KW-0804">Transcription</keyword>
<dbReference type="Gene3D" id="3.30.1360.10">
    <property type="entry name" value="RNA polymerase, RBP11-like subunit"/>
    <property type="match status" value="1"/>
</dbReference>
<dbReference type="EC" id="2.7.7.6" evidence="5"/>
<evidence type="ECO:0000313" key="7">
    <source>
        <dbReference type="EMBL" id="KOX96926.1"/>
    </source>
</evidence>
<dbReference type="OrthoDB" id="84933at2157"/>
<dbReference type="GO" id="GO:0003899">
    <property type="term" value="F:DNA-directed RNA polymerase activity"/>
    <property type="evidence" value="ECO:0007669"/>
    <property type="project" value="UniProtKB-UniRule"/>
</dbReference>
<dbReference type="SMART" id="SM00662">
    <property type="entry name" value="RPOLD"/>
    <property type="match status" value="1"/>
</dbReference>
<comment type="function">
    <text evidence="5">DNA-dependent RNA polymerase (RNAP) catalyzes the transcription of DNA into RNA using the four ribonucleoside triphosphates as substrates.</text>
</comment>
<keyword evidence="5 7" id="KW-0548">Nucleotidyltransferase</keyword>
<dbReference type="GO" id="GO:0006351">
    <property type="term" value="P:DNA-templated transcription"/>
    <property type="evidence" value="ECO:0007669"/>
    <property type="project" value="UniProtKB-UniRule"/>
</dbReference>
<dbReference type="GeneID" id="55595596"/>
<dbReference type="RefSeq" id="WP_053771104.1">
    <property type="nucleotide sequence ID" value="NZ_LIST01000002.1"/>
</dbReference>
<feature type="domain" description="DNA-directed RNA polymerase RpoA/D/Rpb3-type" evidence="6">
    <location>
        <begin position="17"/>
        <end position="247"/>
    </location>
</feature>
<dbReference type="STRING" id="1765655.AMR74_05700"/>
<dbReference type="InterPro" id="IPR050518">
    <property type="entry name" value="Rpo3/RPB3_RNA_Pol_subunit"/>
</dbReference>